<comment type="caution">
    <text evidence="1">The sequence shown here is derived from an EMBL/GenBank/DDBJ whole genome shotgun (WGS) entry which is preliminary data.</text>
</comment>
<dbReference type="PANTHER" id="PTHR38436">
    <property type="entry name" value="POLYKETIDE CYCLASE SNOAL-LIKE DOMAIN"/>
    <property type="match status" value="1"/>
</dbReference>
<proteinExistence type="predicted"/>
<keyword evidence="2" id="KW-1185">Reference proteome</keyword>
<dbReference type="Gene3D" id="3.10.450.50">
    <property type="match status" value="2"/>
</dbReference>
<protein>
    <submittedName>
        <fullName evidence="1">Ester cyclase</fullName>
    </submittedName>
</protein>
<dbReference type="InterPro" id="IPR032710">
    <property type="entry name" value="NTF2-like_dom_sf"/>
</dbReference>
<evidence type="ECO:0000313" key="1">
    <source>
        <dbReference type="EMBL" id="MFC3614244.1"/>
    </source>
</evidence>
<gene>
    <name evidence="1" type="ORF">ACFORG_10775</name>
</gene>
<dbReference type="Pfam" id="PF07366">
    <property type="entry name" value="SnoaL"/>
    <property type="match status" value="1"/>
</dbReference>
<dbReference type="PANTHER" id="PTHR38436:SF1">
    <property type="entry name" value="ESTER CYCLASE"/>
    <property type="match status" value="1"/>
</dbReference>
<reference evidence="2" key="1">
    <citation type="journal article" date="2019" name="Int. J. Syst. Evol. Microbiol.">
        <title>The Global Catalogue of Microorganisms (GCM) 10K type strain sequencing project: providing services to taxonomists for standard genome sequencing and annotation.</title>
        <authorList>
            <consortium name="The Broad Institute Genomics Platform"/>
            <consortium name="The Broad Institute Genome Sequencing Center for Infectious Disease"/>
            <person name="Wu L."/>
            <person name="Ma J."/>
        </authorList>
    </citation>
    <scope>NUCLEOTIDE SEQUENCE [LARGE SCALE GENOMIC DNA]</scope>
    <source>
        <strain evidence="2">KCTC 42911</strain>
    </source>
</reference>
<dbReference type="EMBL" id="JBHRXI010000010">
    <property type="protein sequence ID" value="MFC3614244.1"/>
    <property type="molecule type" value="Genomic_DNA"/>
</dbReference>
<dbReference type="Proteomes" id="UP001595629">
    <property type="component" value="Unassembled WGS sequence"/>
</dbReference>
<dbReference type="RefSeq" id="WP_386735438.1">
    <property type="nucleotide sequence ID" value="NZ_JBHRXI010000010.1"/>
</dbReference>
<dbReference type="InterPro" id="IPR009959">
    <property type="entry name" value="Cyclase_SnoaL-like"/>
</dbReference>
<name>A0ABV7THM9_9RHOB</name>
<organism evidence="1 2">
    <name type="scientific">Lutimaribacter marinistellae</name>
    <dbReference type="NCBI Taxonomy" id="1820329"/>
    <lineage>
        <taxon>Bacteria</taxon>
        <taxon>Pseudomonadati</taxon>
        <taxon>Pseudomonadota</taxon>
        <taxon>Alphaproteobacteria</taxon>
        <taxon>Rhodobacterales</taxon>
        <taxon>Roseobacteraceae</taxon>
        <taxon>Lutimaribacter</taxon>
    </lineage>
</organism>
<dbReference type="SUPFAM" id="SSF54427">
    <property type="entry name" value="NTF2-like"/>
    <property type="match status" value="2"/>
</dbReference>
<sequence>MSVHDHNKTLIAQLRSAFASCDADQVKAAILEAVAPDAKIRLGYPFQDVAGAEDLWDRVYAPLLAAMPDMERRDFIVMAGPRWGNSQAGNWVGLGGNIVGCLTGEWLGIPACNKPVFMRYQEYLRVEDDKIVEMEGLWDIPQIMVQAGVWPMAPQLGVDWMCPGPADGQGIGNLPFDADTANASVQLVWDMLHDLKQGTADTPERGLGGYWHDNALWYGPTGLSTARGHSGIANRIFRQFREGLSENTRHLEEGVFFGDQNLVAFTGWPSGTAVHSGDGFLGLAPTGRRITRRSLDFWRVENGLVRECWVMVDILDLYAQLGLDVLGRVPAKTGYEAAA</sequence>
<evidence type="ECO:0000313" key="2">
    <source>
        <dbReference type="Proteomes" id="UP001595629"/>
    </source>
</evidence>
<accession>A0ABV7THM9</accession>